<feature type="compositionally biased region" description="Polar residues" evidence="6">
    <location>
        <begin position="775"/>
        <end position="788"/>
    </location>
</feature>
<proteinExistence type="predicted"/>
<feature type="transmembrane region" description="Helical" evidence="7">
    <location>
        <begin position="442"/>
        <end position="460"/>
    </location>
</feature>
<evidence type="ECO:0000259" key="8">
    <source>
        <dbReference type="SMART" id="SM00849"/>
    </source>
</evidence>
<keyword evidence="2" id="KW-1003">Cell membrane</keyword>
<feature type="compositionally biased region" description="Basic and acidic residues" evidence="6">
    <location>
        <begin position="12"/>
        <end position="21"/>
    </location>
</feature>
<evidence type="ECO:0000256" key="2">
    <source>
        <dbReference type="ARBA" id="ARBA00022475"/>
    </source>
</evidence>
<evidence type="ECO:0000256" key="1">
    <source>
        <dbReference type="ARBA" id="ARBA00004651"/>
    </source>
</evidence>
<dbReference type="CDD" id="cd07731">
    <property type="entry name" value="ComA-like_MBL-fold"/>
    <property type="match status" value="1"/>
</dbReference>
<feature type="region of interest" description="Disordered" evidence="6">
    <location>
        <begin position="183"/>
        <end position="261"/>
    </location>
</feature>
<dbReference type="SMART" id="SM00849">
    <property type="entry name" value="Lactamase_B"/>
    <property type="match status" value="1"/>
</dbReference>
<evidence type="ECO:0000256" key="3">
    <source>
        <dbReference type="ARBA" id="ARBA00022692"/>
    </source>
</evidence>
<dbReference type="Gene3D" id="3.60.15.10">
    <property type="entry name" value="Ribonuclease Z/Hydroxyacylglutathione hydrolase-like"/>
    <property type="match status" value="1"/>
</dbReference>
<feature type="compositionally biased region" description="Low complexity" evidence="6">
    <location>
        <begin position="39"/>
        <end position="60"/>
    </location>
</feature>
<dbReference type="Pfam" id="PF03772">
    <property type="entry name" value="Competence"/>
    <property type="match status" value="1"/>
</dbReference>
<keyword evidence="10" id="KW-1185">Reference proteome</keyword>
<evidence type="ECO:0000313" key="9">
    <source>
        <dbReference type="EMBL" id="TDW23904.1"/>
    </source>
</evidence>
<protein>
    <submittedName>
        <fullName evidence="9">Competence protein ComEC</fullName>
    </submittedName>
</protein>
<keyword evidence="5 7" id="KW-0472">Membrane</keyword>
<organism evidence="9 10">
    <name type="scientific">Kribbella kalugense</name>
    <dbReference type="NCBI Taxonomy" id="2512221"/>
    <lineage>
        <taxon>Bacteria</taxon>
        <taxon>Bacillati</taxon>
        <taxon>Actinomycetota</taxon>
        <taxon>Actinomycetes</taxon>
        <taxon>Propionibacteriales</taxon>
        <taxon>Kribbellaceae</taxon>
        <taxon>Kribbella</taxon>
    </lineage>
</organism>
<name>A0A4V3G8Q6_9ACTN</name>
<feature type="transmembrane region" description="Helical" evidence="7">
    <location>
        <begin position="495"/>
        <end position="516"/>
    </location>
</feature>
<accession>A0A4V3G8Q6</accession>
<dbReference type="SUPFAM" id="SSF56281">
    <property type="entry name" value="Metallo-hydrolase/oxidoreductase"/>
    <property type="match status" value="1"/>
</dbReference>
<reference evidence="9 10" key="1">
    <citation type="submission" date="2019-03" db="EMBL/GenBank/DDBJ databases">
        <title>Genomic Encyclopedia of Type Strains, Phase III (KMG-III): the genomes of soil and plant-associated and newly described type strains.</title>
        <authorList>
            <person name="Whitman W."/>
        </authorList>
    </citation>
    <scope>NUCLEOTIDE SEQUENCE [LARGE SCALE GENOMIC DNA]</scope>
    <source>
        <strain evidence="9 10">VKM Ac-2570</strain>
    </source>
</reference>
<dbReference type="InterPro" id="IPR001279">
    <property type="entry name" value="Metallo-B-lactamas"/>
</dbReference>
<dbReference type="InterPro" id="IPR052159">
    <property type="entry name" value="Competence_DNA_uptake"/>
</dbReference>
<feature type="transmembrane region" description="Helical" evidence="7">
    <location>
        <begin position="134"/>
        <end position="155"/>
    </location>
</feature>
<keyword evidence="3 7" id="KW-0812">Transmembrane</keyword>
<feature type="domain" description="Metallo-beta-lactamase" evidence="8">
    <location>
        <begin position="652"/>
        <end position="858"/>
    </location>
</feature>
<dbReference type="Pfam" id="PF00753">
    <property type="entry name" value="Lactamase_B"/>
    <property type="match status" value="1"/>
</dbReference>
<feature type="transmembrane region" description="Helical" evidence="7">
    <location>
        <begin position="616"/>
        <end position="638"/>
    </location>
</feature>
<dbReference type="InterPro" id="IPR035681">
    <property type="entry name" value="ComA-like_MBL"/>
</dbReference>
<dbReference type="InterPro" id="IPR036866">
    <property type="entry name" value="RibonucZ/Hydroxyglut_hydro"/>
</dbReference>
<dbReference type="EMBL" id="SODF01000001">
    <property type="protein sequence ID" value="TDW23904.1"/>
    <property type="molecule type" value="Genomic_DNA"/>
</dbReference>
<comment type="subcellular location">
    <subcellularLocation>
        <location evidence="1">Cell membrane</location>
        <topology evidence="1">Multi-pass membrane protein</topology>
    </subcellularLocation>
</comment>
<keyword evidence="4 7" id="KW-1133">Transmembrane helix</keyword>
<dbReference type="AlphaFoldDB" id="A0A4V3G8Q6"/>
<evidence type="ECO:0000313" key="10">
    <source>
        <dbReference type="Proteomes" id="UP000295447"/>
    </source>
</evidence>
<dbReference type="InterPro" id="IPR004477">
    <property type="entry name" value="ComEC_N"/>
</dbReference>
<evidence type="ECO:0000256" key="7">
    <source>
        <dbReference type="SAM" id="Phobius"/>
    </source>
</evidence>
<dbReference type="PANTHER" id="PTHR30619:SF1">
    <property type="entry name" value="RECOMBINATION PROTEIN 2"/>
    <property type="match status" value="1"/>
</dbReference>
<feature type="transmembrane region" description="Helical" evidence="7">
    <location>
        <begin position="366"/>
        <end position="388"/>
    </location>
</feature>
<comment type="caution">
    <text evidence="9">The sequence shown here is derived from an EMBL/GenBank/DDBJ whole genome shotgun (WGS) entry which is preliminary data.</text>
</comment>
<feature type="region of interest" description="Disordered" evidence="6">
    <location>
        <begin position="766"/>
        <end position="788"/>
    </location>
</feature>
<feature type="compositionally biased region" description="Low complexity" evidence="6">
    <location>
        <begin position="214"/>
        <end position="246"/>
    </location>
</feature>
<feature type="region of interest" description="Disordered" evidence="6">
    <location>
        <begin position="1"/>
        <end position="60"/>
    </location>
</feature>
<dbReference type="NCBIfam" id="TIGR00360">
    <property type="entry name" value="ComEC_N-term"/>
    <property type="match status" value="1"/>
</dbReference>
<feature type="transmembrane region" description="Helical" evidence="7">
    <location>
        <begin position="100"/>
        <end position="122"/>
    </location>
</feature>
<evidence type="ECO:0000256" key="6">
    <source>
        <dbReference type="SAM" id="MobiDB-lite"/>
    </source>
</evidence>
<feature type="transmembrane region" description="Helical" evidence="7">
    <location>
        <begin position="419"/>
        <end position="435"/>
    </location>
</feature>
<feature type="transmembrane region" description="Helical" evidence="7">
    <location>
        <begin position="395"/>
        <end position="413"/>
    </location>
</feature>
<evidence type="ECO:0000256" key="4">
    <source>
        <dbReference type="ARBA" id="ARBA00022989"/>
    </source>
</evidence>
<feature type="transmembrane region" description="Helical" evidence="7">
    <location>
        <begin position="586"/>
        <end position="609"/>
    </location>
</feature>
<dbReference type="GO" id="GO:0005886">
    <property type="term" value="C:plasma membrane"/>
    <property type="evidence" value="ECO:0007669"/>
    <property type="project" value="UniProtKB-SubCell"/>
</dbReference>
<feature type="transmembrane region" description="Helical" evidence="7">
    <location>
        <begin position="522"/>
        <end position="551"/>
    </location>
</feature>
<sequence>MSDPSASDPDAADPRAPDRRAANASGPLAAGEAERAKVASDASASDATTSDASISDASASDAGTSVAGVSEAEGSEPLDARLLVPAAAGWMTAAVLVGQAPLTAVLISAVALVFAATLGVVLRSRPARRKAVGWAAVGSLAVVGGLGIAAALQAATLRAGPIRDLAASSATVTVRLKIEGDPSLRQSTTSRRPPYVVVKATIEEVRTPNGTSQTSATESSPGPGPASTTESSPGPTGTTPSSATTSGTGGPNPGRGRTVRIRTPVFLIGTVKWQTVRYGQHVDATGRLEAVEDGSDVAAMLSTRSPPRIVDEPPWWLRAAEQVRAGLRKAVAGEPDDVRGLVPALVMGDVSGVSAELNADFQTTGLTHLSAVSGTNLTLLLAFVLPLARLIGVRARGLTVVGVMMVVVFVVLARPQPSVLRAAAMGLIALAAMTGGGGRRRAVRSLSVAVIVLLLLDTSLARSAGFALSVLATAGIVLLGPGWRDALAKWLPGWLADAISCPLAAQLACTPVVAWLSGQVSLVAVAANLLAGPAVGPATILGFIAAGIALLSTEVAQLVGWVAGWPARWIIVVAREGADLPGASNAWPATAVGVAVVTLLCLAIVVGLHRILARPIAMVLALVVLTVVVLRPVGSLGWPPDDWLFVVCDVGQGDGLVLRAGEGTAVVVDTGPDPAAMDRCLRELGVKHIPVLVLSHFHADHVGGLAGVLDGRRVDEIEVTPYFSPRAEYDRVVELAAQHGVGLRTVAFHETRAVGQVSWTTLWPAGVPALPPPGTSSATSSDEGSPENNASIAMMVEVSGLRILLTGDLEPESQRAVLATGVDLRADVLKVPHHGSAQQDPDFIAATNARLALISAGRDNDYGHPAPRTLQLLSHDAIRTATTNVSGPLAVTNTNNHLALTTAHPAP</sequence>
<gene>
    <name evidence="9" type="ORF">EV650_2764</name>
</gene>
<dbReference type="PANTHER" id="PTHR30619">
    <property type="entry name" value="DNA INTERNALIZATION/COMPETENCE PROTEIN COMEC/REC2"/>
    <property type="match status" value="1"/>
</dbReference>
<evidence type="ECO:0000256" key="5">
    <source>
        <dbReference type="ARBA" id="ARBA00023136"/>
    </source>
</evidence>
<dbReference type="Proteomes" id="UP000295447">
    <property type="component" value="Unassembled WGS sequence"/>
</dbReference>